<feature type="region of interest" description="Disordered" evidence="1">
    <location>
        <begin position="47"/>
        <end position="70"/>
    </location>
</feature>
<dbReference type="SUPFAM" id="SSF53474">
    <property type="entry name" value="alpha/beta-Hydrolases"/>
    <property type="match status" value="1"/>
</dbReference>
<organism evidence="2 3">
    <name type="scientific">Sparassis crispa</name>
    <dbReference type="NCBI Taxonomy" id="139825"/>
    <lineage>
        <taxon>Eukaryota</taxon>
        <taxon>Fungi</taxon>
        <taxon>Dikarya</taxon>
        <taxon>Basidiomycota</taxon>
        <taxon>Agaricomycotina</taxon>
        <taxon>Agaricomycetes</taxon>
        <taxon>Polyporales</taxon>
        <taxon>Sparassidaceae</taxon>
        <taxon>Sparassis</taxon>
    </lineage>
</organism>
<keyword evidence="3" id="KW-1185">Reference proteome</keyword>
<dbReference type="Proteomes" id="UP000287166">
    <property type="component" value="Unassembled WGS sequence"/>
</dbReference>
<evidence type="ECO:0000313" key="2">
    <source>
        <dbReference type="EMBL" id="GBE88506.1"/>
    </source>
</evidence>
<dbReference type="OrthoDB" id="3251587at2759"/>
<dbReference type="EMBL" id="BFAD01000013">
    <property type="protein sequence ID" value="GBE88506.1"/>
    <property type="molecule type" value="Genomic_DNA"/>
</dbReference>
<name>A0A401H229_9APHY</name>
<dbReference type="AlphaFoldDB" id="A0A401H229"/>
<evidence type="ECO:0000256" key="1">
    <source>
        <dbReference type="SAM" id="MobiDB-lite"/>
    </source>
</evidence>
<sequence>MPSLTVNSDGVELYYYDSGVPKSTESNAPYKTLFVVHGWGLNGPCDSTVSTRPNRDLQTGHGRTPTTADG</sequence>
<evidence type="ECO:0000313" key="3">
    <source>
        <dbReference type="Proteomes" id="UP000287166"/>
    </source>
</evidence>
<gene>
    <name evidence="2" type="ORF">SCP_1303220</name>
</gene>
<comment type="caution">
    <text evidence="2">The sequence shown here is derived from an EMBL/GenBank/DDBJ whole genome shotgun (WGS) entry which is preliminary data.</text>
</comment>
<dbReference type="InterPro" id="IPR029058">
    <property type="entry name" value="AB_hydrolase_fold"/>
</dbReference>
<dbReference type="GeneID" id="38785423"/>
<protein>
    <submittedName>
        <fullName evidence="2">Uncharacterized protein</fullName>
    </submittedName>
</protein>
<accession>A0A401H229</accession>
<dbReference type="InParanoid" id="A0A401H229"/>
<proteinExistence type="predicted"/>
<reference evidence="2 3" key="1">
    <citation type="journal article" date="2018" name="Sci. Rep.">
        <title>Genome sequence of the cauliflower mushroom Sparassis crispa (Hanabiratake) and its association with beneficial usage.</title>
        <authorList>
            <person name="Kiyama R."/>
            <person name="Furutani Y."/>
            <person name="Kawaguchi K."/>
            <person name="Nakanishi T."/>
        </authorList>
    </citation>
    <scope>NUCLEOTIDE SEQUENCE [LARGE SCALE GENOMIC DNA]</scope>
</reference>
<dbReference type="RefSeq" id="XP_027619419.1">
    <property type="nucleotide sequence ID" value="XM_027763618.1"/>
</dbReference>